<gene>
    <name evidence="2" type="ORF">RQX22_09610</name>
</gene>
<feature type="chain" id="PRO_5046707770" evidence="1">
    <location>
        <begin position="20"/>
        <end position="145"/>
    </location>
</feature>
<dbReference type="RefSeq" id="WP_315725916.1">
    <property type="nucleotide sequence ID" value="NZ_JAVUPU010000004.1"/>
</dbReference>
<organism evidence="2 3">
    <name type="scientific">Sphingosinicella rhizophila</name>
    <dbReference type="NCBI Taxonomy" id="3050082"/>
    <lineage>
        <taxon>Bacteria</taxon>
        <taxon>Pseudomonadati</taxon>
        <taxon>Pseudomonadota</taxon>
        <taxon>Alphaproteobacteria</taxon>
        <taxon>Sphingomonadales</taxon>
        <taxon>Sphingosinicellaceae</taxon>
        <taxon>Sphingosinicella</taxon>
    </lineage>
</organism>
<dbReference type="Proteomes" id="UP001259572">
    <property type="component" value="Unassembled WGS sequence"/>
</dbReference>
<evidence type="ECO:0000313" key="3">
    <source>
        <dbReference type="Proteomes" id="UP001259572"/>
    </source>
</evidence>
<dbReference type="EMBL" id="JAVUPU010000004">
    <property type="protein sequence ID" value="MDT9599205.1"/>
    <property type="molecule type" value="Genomic_DNA"/>
</dbReference>
<sequence length="145" mass="15258">MRRFFILAAAAAFSSQALAAPKPGDRTISPEKLLEQMGSGVSDAELERAVAEADAHPLGTNANPVRVGGPEGEHAYIGRLRCADGSAPKVGQRGSAGVGAFGTVVDLYPLDCGAAAPGKFDLVMDMYHEEHRENRAPAGFRIEPR</sequence>
<evidence type="ECO:0000313" key="2">
    <source>
        <dbReference type="EMBL" id="MDT9599205.1"/>
    </source>
</evidence>
<keyword evidence="3" id="KW-1185">Reference proteome</keyword>
<keyword evidence="1" id="KW-0732">Signal</keyword>
<proteinExistence type="predicted"/>
<feature type="signal peptide" evidence="1">
    <location>
        <begin position="1"/>
        <end position="19"/>
    </location>
</feature>
<reference evidence="2 3" key="1">
    <citation type="submission" date="2023-05" db="EMBL/GenBank/DDBJ databases">
        <authorList>
            <person name="Guo Y."/>
        </authorList>
    </citation>
    <scope>NUCLEOTIDE SEQUENCE [LARGE SCALE GENOMIC DNA]</scope>
    <source>
        <strain evidence="2 3">GR2756</strain>
    </source>
</reference>
<accession>A0ABU3Q737</accession>
<protein>
    <submittedName>
        <fullName evidence="2">Uncharacterized protein</fullName>
    </submittedName>
</protein>
<evidence type="ECO:0000256" key="1">
    <source>
        <dbReference type="SAM" id="SignalP"/>
    </source>
</evidence>
<comment type="caution">
    <text evidence="2">The sequence shown here is derived from an EMBL/GenBank/DDBJ whole genome shotgun (WGS) entry which is preliminary data.</text>
</comment>
<name>A0ABU3Q737_9SPHN</name>